<feature type="compositionally biased region" description="Gly residues" evidence="3">
    <location>
        <begin position="142"/>
        <end position="151"/>
    </location>
</feature>
<dbReference type="PROSITE" id="PS00741">
    <property type="entry name" value="DH_1"/>
    <property type="match status" value="1"/>
</dbReference>
<name>A0AAD5YM14_9AGAR</name>
<dbReference type="InterPro" id="IPR035899">
    <property type="entry name" value="DBL_dom_sf"/>
</dbReference>
<comment type="subcellular location">
    <subcellularLocation>
        <location evidence="1">Cytoplasm</location>
    </subcellularLocation>
</comment>
<dbReference type="PANTHER" id="PTHR46006:SF6">
    <property type="entry name" value="INTERSECTIN-2 ISOFORM X1"/>
    <property type="match status" value="1"/>
</dbReference>
<keyword evidence="7" id="KW-1185">Reference proteome</keyword>
<feature type="region of interest" description="Disordered" evidence="3">
    <location>
        <begin position="1"/>
        <end position="204"/>
    </location>
</feature>
<dbReference type="InterPro" id="IPR001849">
    <property type="entry name" value="PH_domain"/>
</dbReference>
<dbReference type="InterPro" id="IPR011993">
    <property type="entry name" value="PH-like_dom_sf"/>
</dbReference>
<keyword evidence="2" id="KW-0963">Cytoplasm</keyword>
<dbReference type="InterPro" id="IPR002347">
    <property type="entry name" value="SDR_fam"/>
</dbReference>
<dbReference type="EMBL" id="JANIEX010000882">
    <property type="protein sequence ID" value="KAJ3562334.1"/>
    <property type="molecule type" value="Genomic_DNA"/>
</dbReference>
<dbReference type="GO" id="GO:0035025">
    <property type="term" value="P:positive regulation of Rho protein signal transduction"/>
    <property type="evidence" value="ECO:0007669"/>
    <property type="project" value="TreeGrafter"/>
</dbReference>
<dbReference type="PROSITE" id="PS50010">
    <property type="entry name" value="DH_2"/>
    <property type="match status" value="1"/>
</dbReference>
<evidence type="ECO:0000259" key="4">
    <source>
        <dbReference type="PROSITE" id="PS50003"/>
    </source>
</evidence>
<feature type="region of interest" description="Disordered" evidence="3">
    <location>
        <begin position="216"/>
        <end position="240"/>
    </location>
</feature>
<dbReference type="PRINTS" id="PR00080">
    <property type="entry name" value="SDRFAMILY"/>
</dbReference>
<dbReference type="InterPro" id="IPR000219">
    <property type="entry name" value="DH_dom"/>
</dbReference>
<dbReference type="InterPro" id="IPR051480">
    <property type="entry name" value="Endocytic_GEF_Adapter"/>
</dbReference>
<dbReference type="SMART" id="SM00325">
    <property type="entry name" value="RhoGEF"/>
    <property type="match status" value="1"/>
</dbReference>
<gene>
    <name evidence="6" type="ORF">NP233_g9642</name>
</gene>
<dbReference type="FunFam" id="3.40.50.720:FF:000084">
    <property type="entry name" value="Short-chain dehydrogenase reductase"/>
    <property type="match status" value="1"/>
</dbReference>
<dbReference type="PROSITE" id="PS50003">
    <property type="entry name" value="PH_DOMAIN"/>
    <property type="match status" value="1"/>
</dbReference>
<dbReference type="AlphaFoldDB" id="A0AAD5YM14"/>
<feature type="compositionally biased region" description="Basic and acidic residues" evidence="3">
    <location>
        <begin position="281"/>
        <end position="292"/>
    </location>
</feature>
<dbReference type="Proteomes" id="UP001213000">
    <property type="component" value="Unassembled WGS sequence"/>
</dbReference>
<evidence type="ECO:0000313" key="7">
    <source>
        <dbReference type="Proteomes" id="UP001213000"/>
    </source>
</evidence>
<evidence type="ECO:0000256" key="3">
    <source>
        <dbReference type="SAM" id="MobiDB-lite"/>
    </source>
</evidence>
<dbReference type="SUPFAM" id="SSF48065">
    <property type="entry name" value="DBL homology domain (DH-domain)"/>
    <property type="match status" value="1"/>
</dbReference>
<dbReference type="PANTHER" id="PTHR46006">
    <property type="entry name" value="RHO GUANINE NUCLEOTIDE EXCHANGE FACTOR AT 64C, ISOFORM A"/>
    <property type="match status" value="1"/>
</dbReference>
<feature type="compositionally biased region" description="Polar residues" evidence="3">
    <location>
        <begin position="102"/>
        <end position="111"/>
    </location>
</feature>
<dbReference type="Pfam" id="PF00621">
    <property type="entry name" value="RhoGEF"/>
    <property type="match status" value="1"/>
</dbReference>
<dbReference type="GO" id="GO:0035556">
    <property type="term" value="P:intracellular signal transduction"/>
    <property type="evidence" value="ECO:0007669"/>
    <property type="project" value="InterPro"/>
</dbReference>
<protein>
    <recommendedName>
        <fullName evidence="8">DH domain-containing protein</fullName>
    </recommendedName>
</protein>
<sequence>MNSSARKRRPPPAVPVNSSSALQRRRSAVDLGTPAAVTEDDDTTVPEDDADKTESRTPMPQRRPGRVKRTVSAASSMKDLPPLPPPSSFRELDTGTARRGSISPTPSSPANRSFDPDEHAKRLDDAFERYESFKNARLSGNYAGGGSGGGNNRLSVVSATSTDTSSLYPPSSPTTTVASSMTPASSRELDSSRGGGAGSATHHKSISNLSSHFHGLLSTQQQPQQDKSGEEQGAGGGAGGSRYGQFLQFLSIGRAKTPESESAGKKYTISGPIAMNSGSGEGDRSSAGETRSESPAFGSSWASLVDKTALEGIPANERKRQEAIFELINTEVAYVRDLQLIVEVFYSSMLELLSRKEITVIYANVEDILLTNTAFVSSLEERQKDCRLYVDKIGDILLKHIPSMGVYLEYCVNQSIAIKVLKSLRDAKPELASHLQRLRDSEPSVRNLDLSSYLLAPMQRITRYPLLIKQILQYTEPGEEHQAIKSSQGIAERLLDHINETIREQEGREKLKKISENLWIGQGRLDLTAPTRHMGVRKLLKEGLLIKVKSGRKIYAFLCSDILVLTDETMKTLYRMPIPLASAQIKEIPGGRDEVVFQISQPYPRGGDSILLKGSSSKDTLGWIRAVQHASRKCRHAAEPLAMASDLKVSSLFNVKGKTVLITGGGSGIGKMMATGFAANGANVYIAARKEKQLQEAVADIKKSATGNVNYLVANVSSKEGCNALIKEFRKRESKLHVLVNNSGVTWGGPYDDFPEEKGWDNVFNVNVKSIFYMTAGLTDLLAKDSTNADPASVINISSTASVDPAAESPLSDEGNGTWSYQPSKAAVNHLTSALALKLGPQHIKVNAILPGLFPSKMTAFGLRTAGAEAFESAQPTGRFGRPEDISGLAIFLASPASAHVTGTHTLIDGGARYGYRGATASTKL</sequence>
<dbReference type="InterPro" id="IPR036291">
    <property type="entry name" value="NAD(P)-bd_dom_sf"/>
</dbReference>
<dbReference type="CDD" id="cd00160">
    <property type="entry name" value="RhoGEF"/>
    <property type="match status" value="1"/>
</dbReference>
<dbReference type="Pfam" id="PF13561">
    <property type="entry name" value="adh_short_C2"/>
    <property type="match status" value="1"/>
</dbReference>
<proteinExistence type="predicted"/>
<dbReference type="Gene3D" id="1.20.900.10">
    <property type="entry name" value="Dbl homology (DH) domain"/>
    <property type="match status" value="1"/>
</dbReference>
<dbReference type="GO" id="GO:0005085">
    <property type="term" value="F:guanyl-nucleotide exchange factor activity"/>
    <property type="evidence" value="ECO:0007669"/>
    <property type="project" value="InterPro"/>
</dbReference>
<feature type="domain" description="DH" evidence="5">
    <location>
        <begin position="319"/>
        <end position="501"/>
    </location>
</feature>
<feature type="compositionally biased region" description="Low complexity" evidence="3">
    <location>
        <begin position="155"/>
        <end position="186"/>
    </location>
</feature>
<evidence type="ECO:0000259" key="5">
    <source>
        <dbReference type="PROSITE" id="PS50010"/>
    </source>
</evidence>
<dbReference type="Gene3D" id="2.30.29.30">
    <property type="entry name" value="Pleckstrin-homology domain (PH domain)/Phosphotyrosine-binding domain (PTB)"/>
    <property type="match status" value="1"/>
</dbReference>
<dbReference type="SUPFAM" id="SSF50729">
    <property type="entry name" value="PH domain-like"/>
    <property type="match status" value="1"/>
</dbReference>
<dbReference type="Gene3D" id="3.40.50.720">
    <property type="entry name" value="NAD(P)-binding Rossmann-like Domain"/>
    <property type="match status" value="1"/>
</dbReference>
<dbReference type="PRINTS" id="PR00081">
    <property type="entry name" value="GDHRDH"/>
</dbReference>
<feature type="compositionally biased region" description="Basic and acidic residues" evidence="3">
    <location>
        <begin position="114"/>
        <end position="134"/>
    </location>
</feature>
<dbReference type="SMART" id="SM00233">
    <property type="entry name" value="PH"/>
    <property type="match status" value="1"/>
</dbReference>
<evidence type="ECO:0000313" key="6">
    <source>
        <dbReference type="EMBL" id="KAJ3562334.1"/>
    </source>
</evidence>
<reference evidence="6" key="1">
    <citation type="submission" date="2022-07" db="EMBL/GenBank/DDBJ databases">
        <title>Genome Sequence of Leucocoprinus birnbaumii.</title>
        <authorList>
            <person name="Buettner E."/>
        </authorList>
    </citation>
    <scope>NUCLEOTIDE SEQUENCE</scope>
    <source>
        <strain evidence="6">VT141</strain>
    </source>
</reference>
<organism evidence="6 7">
    <name type="scientific">Leucocoprinus birnbaumii</name>
    <dbReference type="NCBI Taxonomy" id="56174"/>
    <lineage>
        <taxon>Eukaryota</taxon>
        <taxon>Fungi</taxon>
        <taxon>Dikarya</taxon>
        <taxon>Basidiomycota</taxon>
        <taxon>Agaricomycotina</taxon>
        <taxon>Agaricomycetes</taxon>
        <taxon>Agaricomycetidae</taxon>
        <taxon>Agaricales</taxon>
        <taxon>Agaricineae</taxon>
        <taxon>Agaricaceae</taxon>
        <taxon>Leucocoprinus</taxon>
    </lineage>
</organism>
<feature type="region of interest" description="Disordered" evidence="3">
    <location>
        <begin position="260"/>
        <end position="299"/>
    </location>
</feature>
<accession>A0AAD5YM14</accession>
<dbReference type="InterPro" id="IPR001331">
    <property type="entry name" value="GDS_CDC24_CS"/>
</dbReference>
<comment type="caution">
    <text evidence="6">The sequence shown here is derived from an EMBL/GenBank/DDBJ whole genome shotgun (WGS) entry which is preliminary data.</text>
</comment>
<feature type="compositionally biased region" description="Polar residues" evidence="3">
    <location>
        <begin position="216"/>
        <end position="226"/>
    </location>
</feature>
<evidence type="ECO:0008006" key="8">
    <source>
        <dbReference type="Google" id="ProtNLM"/>
    </source>
</evidence>
<dbReference type="SUPFAM" id="SSF51735">
    <property type="entry name" value="NAD(P)-binding Rossmann-fold domains"/>
    <property type="match status" value="1"/>
</dbReference>
<feature type="compositionally biased region" description="Acidic residues" evidence="3">
    <location>
        <begin position="38"/>
        <end position="51"/>
    </location>
</feature>
<evidence type="ECO:0000256" key="2">
    <source>
        <dbReference type="ARBA" id="ARBA00022490"/>
    </source>
</evidence>
<dbReference type="GO" id="GO:0005737">
    <property type="term" value="C:cytoplasm"/>
    <property type="evidence" value="ECO:0007669"/>
    <property type="project" value="UniProtKB-SubCell"/>
</dbReference>
<evidence type="ECO:0000256" key="1">
    <source>
        <dbReference type="ARBA" id="ARBA00004496"/>
    </source>
</evidence>
<feature type="compositionally biased region" description="Basic residues" evidence="3">
    <location>
        <begin position="1"/>
        <end position="10"/>
    </location>
</feature>
<feature type="domain" description="PH" evidence="4">
    <location>
        <begin position="538"/>
        <end position="632"/>
    </location>
</feature>